<sequence>MPADLGPAELRQMQHLAQQVTALRPDLLNGDATIGELAWVWAKDVDALGHSWRHRFWHTNGQLTAWGWAWLPHDGTTTANLLWQTHPDHPELLPEILDWYDATAGDVVRHLTIQQADTHAQNHVAAHGYTLDEDDKSWVQWNTRDLTDVPQPVLPENYRFRTAADVPITDAVQAHMNAWPKSRLTDKAFAKVQETWPYRPDLHVLIEAPDGTLAASAITWFDETTRTAEFEPVGTHQNFRRKGLGTALQLYGMQLAKNAGATRMFVACAGEPTNTAARAMYYGVGFRPITRDLPQIKNAAAPTGR</sequence>
<dbReference type="PROSITE" id="PS51186">
    <property type="entry name" value="GNAT"/>
    <property type="match status" value="1"/>
</dbReference>
<keyword evidence="2" id="KW-0687">Ribonucleoprotein</keyword>
<keyword evidence="3" id="KW-1185">Reference proteome</keyword>
<dbReference type="Gene3D" id="3.40.630.30">
    <property type="match status" value="1"/>
</dbReference>
<dbReference type="EMBL" id="QUNO01000013">
    <property type="protein sequence ID" value="REH39212.1"/>
    <property type="molecule type" value="Genomic_DNA"/>
</dbReference>
<comment type="caution">
    <text evidence="2">The sequence shown here is derived from an EMBL/GenBank/DDBJ whole genome shotgun (WGS) entry which is preliminary data.</text>
</comment>
<gene>
    <name evidence="2" type="ORF">BCF44_11367</name>
</gene>
<proteinExistence type="predicted"/>
<reference evidence="2 3" key="1">
    <citation type="submission" date="2018-08" db="EMBL/GenBank/DDBJ databases">
        <title>Genomic Encyclopedia of Archaeal and Bacterial Type Strains, Phase II (KMG-II): from individual species to whole genera.</title>
        <authorList>
            <person name="Goeker M."/>
        </authorList>
    </citation>
    <scope>NUCLEOTIDE SEQUENCE [LARGE SCALE GENOMIC DNA]</scope>
    <source>
        <strain evidence="2 3">DSM 45791</strain>
    </source>
</reference>
<accession>A0A3E0H6X6</accession>
<dbReference type="Proteomes" id="UP000256269">
    <property type="component" value="Unassembled WGS sequence"/>
</dbReference>
<dbReference type="RefSeq" id="WP_116178568.1">
    <property type="nucleotide sequence ID" value="NZ_CP144375.1"/>
</dbReference>
<evidence type="ECO:0000313" key="3">
    <source>
        <dbReference type="Proteomes" id="UP000256269"/>
    </source>
</evidence>
<dbReference type="Pfam" id="PF00583">
    <property type="entry name" value="Acetyltransf_1"/>
    <property type="match status" value="1"/>
</dbReference>
<feature type="domain" description="N-acetyltransferase" evidence="1">
    <location>
        <begin position="158"/>
        <end position="305"/>
    </location>
</feature>
<dbReference type="AlphaFoldDB" id="A0A3E0H6X6"/>
<dbReference type="OrthoDB" id="3771710at2"/>
<dbReference type="GO" id="GO:0016747">
    <property type="term" value="F:acyltransferase activity, transferring groups other than amino-acyl groups"/>
    <property type="evidence" value="ECO:0007669"/>
    <property type="project" value="InterPro"/>
</dbReference>
<name>A0A3E0H6X6_9PSEU</name>
<dbReference type="SUPFAM" id="SSF55729">
    <property type="entry name" value="Acyl-CoA N-acyltransferases (Nat)"/>
    <property type="match status" value="1"/>
</dbReference>
<keyword evidence="2" id="KW-0689">Ribosomal protein</keyword>
<dbReference type="CDD" id="cd04301">
    <property type="entry name" value="NAT_SF"/>
    <property type="match status" value="1"/>
</dbReference>
<evidence type="ECO:0000313" key="2">
    <source>
        <dbReference type="EMBL" id="REH39212.1"/>
    </source>
</evidence>
<organism evidence="2 3">
    <name type="scientific">Kutzneria buriramensis</name>
    <dbReference type="NCBI Taxonomy" id="1045776"/>
    <lineage>
        <taxon>Bacteria</taxon>
        <taxon>Bacillati</taxon>
        <taxon>Actinomycetota</taxon>
        <taxon>Actinomycetes</taxon>
        <taxon>Pseudonocardiales</taxon>
        <taxon>Pseudonocardiaceae</taxon>
        <taxon>Kutzneria</taxon>
    </lineage>
</organism>
<protein>
    <submittedName>
        <fullName evidence="2">Ribosomal protein S18 acetylase RimI-like enzyme</fullName>
    </submittedName>
</protein>
<dbReference type="GO" id="GO:0005840">
    <property type="term" value="C:ribosome"/>
    <property type="evidence" value="ECO:0007669"/>
    <property type="project" value="UniProtKB-KW"/>
</dbReference>
<evidence type="ECO:0000259" key="1">
    <source>
        <dbReference type="PROSITE" id="PS51186"/>
    </source>
</evidence>
<dbReference type="InterPro" id="IPR016181">
    <property type="entry name" value="Acyl_CoA_acyltransferase"/>
</dbReference>
<dbReference type="InterPro" id="IPR000182">
    <property type="entry name" value="GNAT_dom"/>
</dbReference>